<gene>
    <name evidence="1" type="ORF">BTN50_1121</name>
</gene>
<organism evidence="1 2">
    <name type="scientific">Candidatus Enterovibrio altilux</name>
    <dbReference type="NCBI Taxonomy" id="1927128"/>
    <lineage>
        <taxon>Bacteria</taxon>
        <taxon>Pseudomonadati</taxon>
        <taxon>Pseudomonadota</taxon>
        <taxon>Gammaproteobacteria</taxon>
        <taxon>Vibrionales</taxon>
        <taxon>Vibrionaceae</taxon>
        <taxon>Enterovibrio</taxon>
    </lineage>
</organism>
<name>A0A291B9E3_9GAMM</name>
<dbReference type="RefSeq" id="WP_256386962.1">
    <property type="nucleotide sequence ID" value="NZ_CP020660.1"/>
</dbReference>
<keyword evidence="2" id="KW-1185">Reference proteome</keyword>
<reference evidence="2" key="1">
    <citation type="submission" date="2017-04" db="EMBL/GenBank/DDBJ databases">
        <title>Genome evolution of the luminous symbionts of deep sea anglerfish.</title>
        <authorList>
            <person name="Hendry T.A."/>
        </authorList>
    </citation>
    <scope>NUCLEOTIDE SEQUENCE [LARGE SCALE GENOMIC DNA]</scope>
</reference>
<dbReference type="EMBL" id="CP020660">
    <property type="protein sequence ID" value="ATF09614.1"/>
    <property type="molecule type" value="Genomic_DNA"/>
</dbReference>
<protein>
    <submittedName>
        <fullName evidence="1">Uncharacterized protein</fullName>
    </submittedName>
</protein>
<dbReference type="KEGG" id="elux:BTN50_1121"/>
<proteinExistence type="predicted"/>
<sequence length="43" mass="5067">MKYQAMEFATSDNVMKPFVCNEWCHSPNAEKEQLVKNDFSRVI</sequence>
<evidence type="ECO:0000313" key="1">
    <source>
        <dbReference type="EMBL" id="ATF09614.1"/>
    </source>
</evidence>
<dbReference type="AlphaFoldDB" id="A0A291B9E3"/>
<dbReference type="Proteomes" id="UP000218160">
    <property type="component" value="Chromosome 1"/>
</dbReference>
<evidence type="ECO:0000313" key="2">
    <source>
        <dbReference type="Proteomes" id="UP000218160"/>
    </source>
</evidence>
<accession>A0A291B9E3</accession>